<accession>A0A914HCA1</accession>
<dbReference type="WBParaSite" id="Gr19_v10_g16193.t2">
    <property type="protein sequence ID" value="Gr19_v10_g16193.t2"/>
    <property type="gene ID" value="Gr19_v10_g16193"/>
</dbReference>
<keyword evidence="2" id="KW-1185">Reference proteome</keyword>
<evidence type="ECO:0000313" key="2">
    <source>
        <dbReference type="Proteomes" id="UP000887572"/>
    </source>
</evidence>
<reference evidence="3" key="1">
    <citation type="submission" date="2022-11" db="UniProtKB">
        <authorList>
            <consortium name="WormBaseParasite"/>
        </authorList>
    </citation>
    <scope>IDENTIFICATION</scope>
</reference>
<sequence>MEAALRGAYNDARKSVHEIAHSYMLWNEPHAGRFLRITIKPSNTYERRNSCSSAASATGTTGTVICTTGQKHPNNWFASAQIGKRVPLLRKDVSDFSPQESSNSERDGATLVYQEDAHREGVPNNDGICS</sequence>
<organism evidence="2 3">
    <name type="scientific">Globodera rostochiensis</name>
    <name type="common">Golden nematode worm</name>
    <name type="synonym">Heterodera rostochiensis</name>
    <dbReference type="NCBI Taxonomy" id="31243"/>
    <lineage>
        <taxon>Eukaryota</taxon>
        <taxon>Metazoa</taxon>
        <taxon>Ecdysozoa</taxon>
        <taxon>Nematoda</taxon>
        <taxon>Chromadorea</taxon>
        <taxon>Rhabditida</taxon>
        <taxon>Tylenchina</taxon>
        <taxon>Tylenchomorpha</taxon>
        <taxon>Tylenchoidea</taxon>
        <taxon>Heteroderidae</taxon>
        <taxon>Heteroderinae</taxon>
        <taxon>Globodera</taxon>
    </lineage>
</organism>
<evidence type="ECO:0000256" key="1">
    <source>
        <dbReference type="SAM" id="MobiDB-lite"/>
    </source>
</evidence>
<dbReference type="Proteomes" id="UP000887572">
    <property type="component" value="Unplaced"/>
</dbReference>
<dbReference type="AlphaFoldDB" id="A0A914HCA1"/>
<name>A0A914HCA1_GLORO</name>
<feature type="region of interest" description="Disordered" evidence="1">
    <location>
        <begin position="93"/>
        <end position="130"/>
    </location>
</feature>
<proteinExistence type="predicted"/>
<evidence type="ECO:0000313" key="3">
    <source>
        <dbReference type="WBParaSite" id="Gr19_v10_g16193.t2"/>
    </source>
</evidence>
<protein>
    <submittedName>
        <fullName evidence="3">Uncharacterized protein</fullName>
    </submittedName>
</protein>